<dbReference type="EMBL" id="FPCG01000010">
    <property type="protein sequence ID" value="SFV24223.1"/>
    <property type="molecule type" value="Genomic_DNA"/>
</dbReference>
<evidence type="ECO:0000259" key="3">
    <source>
        <dbReference type="Pfam" id="PF03372"/>
    </source>
</evidence>
<keyword evidence="2" id="KW-0732">Signal</keyword>
<proteinExistence type="predicted"/>
<dbReference type="Gene3D" id="3.60.10.10">
    <property type="entry name" value="Endonuclease/exonuclease/phosphatase"/>
    <property type="match status" value="1"/>
</dbReference>
<dbReference type="AlphaFoldDB" id="A0A1I7MQM3"/>
<organism evidence="4 5">
    <name type="scientific">Micrococcus terreus</name>
    <dbReference type="NCBI Taxonomy" id="574650"/>
    <lineage>
        <taxon>Bacteria</taxon>
        <taxon>Bacillati</taxon>
        <taxon>Actinomycetota</taxon>
        <taxon>Actinomycetes</taxon>
        <taxon>Micrococcales</taxon>
        <taxon>Micrococcaceae</taxon>
        <taxon>Micrococcus</taxon>
    </lineage>
</organism>
<sequence length="418" mass="43569">MPTAATAVLIGALGCGLAVPAHAVLTGAPEPSSDQENSAAAGPARFGPGVIPADPRHYAAFQITLTGQVPERAEGDLRVGSFQAGLTRAEPGELLEELSEPGSEQAQQVAEAVQQVRPDVLLLSGIDVDEGLQVAAALRTNYLTQGTRHTAGIDYPHVYVAPVNAGVDTGADLDDDGMIGGPGDSFGYGEFPGQAGMMILSRVPLETDQARTFQDFKWQDMPASALPTERFTELEASVLRLSSTSHWDVPVSVGGRTVHLLASAPADPQTAPAGAERNHDEVRFWADYIAGAGYPVDDDGHAGGLEASSDFVVLGSLGADPSTETGADESTMTHLIQLPQVQDTHPTSSGALLSQTPEDTAVVQDAQGEPTTARVDYVLPSSTLTASNSGVFWPEAGQPGHSAATDHRLVWVDITPDL</sequence>
<keyword evidence="5" id="KW-1185">Reference proteome</keyword>
<dbReference type="InterPro" id="IPR005135">
    <property type="entry name" value="Endo/exonuclease/phosphatase"/>
</dbReference>
<accession>A0A1I7MQM3</accession>
<keyword evidence="4" id="KW-0540">Nuclease</keyword>
<feature type="chain" id="PRO_5011511023" evidence="2">
    <location>
        <begin position="24"/>
        <end position="418"/>
    </location>
</feature>
<dbReference type="Proteomes" id="UP000198881">
    <property type="component" value="Unassembled WGS sequence"/>
</dbReference>
<evidence type="ECO:0000256" key="1">
    <source>
        <dbReference type="SAM" id="MobiDB-lite"/>
    </source>
</evidence>
<keyword evidence="4" id="KW-0255">Endonuclease</keyword>
<dbReference type="GO" id="GO:0004527">
    <property type="term" value="F:exonuclease activity"/>
    <property type="evidence" value="ECO:0007669"/>
    <property type="project" value="UniProtKB-KW"/>
</dbReference>
<feature type="domain" description="Endonuclease/exonuclease/phosphatase" evidence="3">
    <location>
        <begin position="104"/>
        <end position="407"/>
    </location>
</feature>
<keyword evidence="4" id="KW-0378">Hydrolase</keyword>
<feature type="signal peptide" evidence="2">
    <location>
        <begin position="1"/>
        <end position="23"/>
    </location>
</feature>
<feature type="region of interest" description="Disordered" evidence="1">
    <location>
        <begin position="28"/>
        <end position="47"/>
    </location>
</feature>
<evidence type="ECO:0000313" key="5">
    <source>
        <dbReference type="Proteomes" id="UP000198881"/>
    </source>
</evidence>
<dbReference type="Pfam" id="PF03372">
    <property type="entry name" value="Exo_endo_phos"/>
    <property type="match status" value="1"/>
</dbReference>
<dbReference type="SUPFAM" id="SSF56219">
    <property type="entry name" value="DNase I-like"/>
    <property type="match status" value="1"/>
</dbReference>
<dbReference type="STRING" id="574650.SAMN04487966_11048"/>
<dbReference type="InterPro" id="IPR036691">
    <property type="entry name" value="Endo/exonu/phosph_ase_sf"/>
</dbReference>
<reference evidence="4 5" key="1">
    <citation type="submission" date="2016-10" db="EMBL/GenBank/DDBJ databases">
        <authorList>
            <person name="de Groot N.N."/>
        </authorList>
    </citation>
    <scope>NUCLEOTIDE SEQUENCE [LARGE SCALE GENOMIC DNA]</scope>
    <source>
        <strain evidence="4 5">CGMCC 1.7054</strain>
    </source>
</reference>
<keyword evidence="4" id="KW-0269">Exonuclease</keyword>
<protein>
    <submittedName>
        <fullName evidence="4">Endonuclease/Exonuclease/phosphatase family protein</fullName>
    </submittedName>
</protein>
<dbReference type="GO" id="GO:0004519">
    <property type="term" value="F:endonuclease activity"/>
    <property type="evidence" value="ECO:0007669"/>
    <property type="project" value="UniProtKB-KW"/>
</dbReference>
<evidence type="ECO:0000256" key="2">
    <source>
        <dbReference type="SAM" id="SignalP"/>
    </source>
</evidence>
<evidence type="ECO:0000313" key="4">
    <source>
        <dbReference type="EMBL" id="SFV24223.1"/>
    </source>
</evidence>
<gene>
    <name evidence="4" type="ORF">SAMN04487966_11048</name>
</gene>
<name>A0A1I7MQM3_9MICC</name>